<dbReference type="InterPro" id="IPR042099">
    <property type="entry name" value="ANL_N_sf"/>
</dbReference>
<dbReference type="GO" id="GO:0031177">
    <property type="term" value="F:phosphopantetheine binding"/>
    <property type="evidence" value="ECO:0007669"/>
    <property type="project" value="TreeGrafter"/>
</dbReference>
<dbReference type="SUPFAM" id="SSF56801">
    <property type="entry name" value="Acetyl-CoA synthetase-like"/>
    <property type="match status" value="1"/>
</dbReference>
<feature type="domain" description="AMP-binding enzyme C-terminal" evidence="2">
    <location>
        <begin position="441"/>
        <end position="516"/>
    </location>
</feature>
<dbReference type="AlphaFoldDB" id="A0A928VUD0"/>
<accession>A0A928VUD0</accession>
<evidence type="ECO:0000313" key="3">
    <source>
        <dbReference type="EMBL" id="MBE9039483.1"/>
    </source>
</evidence>
<name>A0A928VUD0_9CYAN</name>
<dbReference type="PRINTS" id="PR00154">
    <property type="entry name" value="AMPBINDING"/>
</dbReference>
<comment type="caution">
    <text evidence="3">The sequence shown here is derived from an EMBL/GenBank/DDBJ whole genome shotgun (WGS) entry which is preliminary data.</text>
</comment>
<dbReference type="InterPro" id="IPR010071">
    <property type="entry name" value="AA_adenyl_dom"/>
</dbReference>
<dbReference type="CDD" id="cd05930">
    <property type="entry name" value="A_NRPS"/>
    <property type="match status" value="1"/>
</dbReference>
<dbReference type="PANTHER" id="PTHR45527">
    <property type="entry name" value="NONRIBOSOMAL PEPTIDE SYNTHETASE"/>
    <property type="match status" value="1"/>
</dbReference>
<dbReference type="RefSeq" id="WP_264319744.1">
    <property type="nucleotide sequence ID" value="NZ_JADEXN010000012.1"/>
</dbReference>
<evidence type="ECO:0000313" key="4">
    <source>
        <dbReference type="Proteomes" id="UP000621799"/>
    </source>
</evidence>
<organism evidence="3 4">
    <name type="scientific">Zarconia navalis LEGE 11467</name>
    <dbReference type="NCBI Taxonomy" id="1828826"/>
    <lineage>
        <taxon>Bacteria</taxon>
        <taxon>Bacillati</taxon>
        <taxon>Cyanobacteriota</taxon>
        <taxon>Cyanophyceae</taxon>
        <taxon>Oscillatoriophycideae</taxon>
        <taxon>Oscillatoriales</taxon>
        <taxon>Oscillatoriales incertae sedis</taxon>
        <taxon>Zarconia</taxon>
        <taxon>Zarconia navalis</taxon>
    </lineage>
</organism>
<dbReference type="InterPro" id="IPR020459">
    <property type="entry name" value="AMP-binding"/>
</dbReference>
<dbReference type="FunFam" id="3.40.50.980:FF:000001">
    <property type="entry name" value="Non-ribosomal peptide synthetase"/>
    <property type="match status" value="1"/>
</dbReference>
<dbReference type="InterPro" id="IPR000873">
    <property type="entry name" value="AMP-dep_synth/lig_dom"/>
</dbReference>
<sequence length="528" mass="58952">MPYLLHQLLETSAKHDGDREAVIYKDRSITYGELDRLSNNLANVLTHGGISKGDRIGIYLNKSIEAVIAIFGILKAGAAYVPLDPFAPLLRVAFIIDNCQIKGLVTTQKKAVSLKLPDSSSVRCLVLVDDEAVPEIENPSTLRVVSWQEVLQTPANSLPTANAIEDDLAYILYTSGSTGTPKGVTIGHRASLTFVNWAYECFQVRAGDRISNHAPFHFDLSIFDIFTTIKAGATVILVPPELSVFPKNLAKFIEQQQITIWYSVPSVLRQLVVYGNLQDIQLPHLRTILFAGEVFPIKYLRQLMELVPQAGYYNLYGPTETNVCTYYPVREIPSDRVKSLPLGKACANTEVFAVNANQEIAQPGETGELYARGPSLMKGYWGMPEKTRSSLAPFPVPGCNWEERVYRTGDLVKRDFDGNYIYLGRCDNQIKSRGYRIELEEIETVLYNHSAIEEVAVIAIPDEDIGNKIKAAVALHKGTTLTKKDVENFCAERLPKYMIPEFIEFYPELPKTPTGKIDKTLLRTESAR</sequence>
<dbReference type="InterPro" id="IPR020845">
    <property type="entry name" value="AMP-binding_CS"/>
</dbReference>
<dbReference type="InterPro" id="IPR045851">
    <property type="entry name" value="AMP-bd_C_sf"/>
</dbReference>
<proteinExistence type="predicted"/>
<dbReference type="Gene3D" id="3.40.50.12780">
    <property type="entry name" value="N-terminal domain of ligase-like"/>
    <property type="match status" value="1"/>
</dbReference>
<dbReference type="NCBIfam" id="TIGR01733">
    <property type="entry name" value="AA-adenyl-dom"/>
    <property type="match status" value="1"/>
</dbReference>
<dbReference type="Pfam" id="PF13193">
    <property type="entry name" value="AMP-binding_C"/>
    <property type="match status" value="1"/>
</dbReference>
<evidence type="ECO:0000259" key="1">
    <source>
        <dbReference type="Pfam" id="PF00501"/>
    </source>
</evidence>
<dbReference type="InterPro" id="IPR025110">
    <property type="entry name" value="AMP-bd_C"/>
</dbReference>
<dbReference type="Pfam" id="PF00501">
    <property type="entry name" value="AMP-binding"/>
    <property type="match status" value="1"/>
</dbReference>
<keyword evidence="4" id="KW-1185">Reference proteome</keyword>
<evidence type="ECO:0000259" key="2">
    <source>
        <dbReference type="Pfam" id="PF13193"/>
    </source>
</evidence>
<dbReference type="EMBL" id="JADEXN010000012">
    <property type="protein sequence ID" value="MBE9039483.1"/>
    <property type="molecule type" value="Genomic_DNA"/>
</dbReference>
<dbReference type="PROSITE" id="PS00455">
    <property type="entry name" value="AMP_BINDING"/>
    <property type="match status" value="1"/>
</dbReference>
<dbReference type="GO" id="GO:0043041">
    <property type="term" value="P:amino acid activation for nonribosomal peptide biosynthetic process"/>
    <property type="evidence" value="ECO:0007669"/>
    <property type="project" value="TreeGrafter"/>
</dbReference>
<dbReference type="PANTHER" id="PTHR45527:SF1">
    <property type="entry name" value="FATTY ACID SYNTHASE"/>
    <property type="match status" value="1"/>
</dbReference>
<dbReference type="GO" id="GO:0044550">
    <property type="term" value="P:secondary metabolite biosynthetic process"/>
    <property type="evidence" value="ECO:0007669"/>
    <property type="project" value="TreeGrafter"/>
</dbReference>
<protein>
    <submittedName>
        <fullName evidence="3">Amino acid adenylation domain-containing protein</fullName>
    </submittedName>
</protein>
<feature type="domain" description="AMP-dependent synthetase/ligase" evidence="1">
    <location>
        <begin position="9"/>
        <end position="381"/>
    </location>
</feature>
<reference evidence="3" key="1">
    <citation type="submission" date="2020-10" db="EMBL/GenBank/DDBJ databases">
        <authorList>
            <person name="Castelo-Branco R."/>
            <person name="Eusebio N."/>
            <person name="Adriana R."/>
            <person name="Vieira A."/>
            <person name="Brugerolle De Fraissinette N."/>
            <person name="Rezende De Castro R."/>
            <person name="Schneider M.P."/>
            <person name="Vasconcelos V."/>
            <person name="Leao P.N."/>
        </authorList>
    </citation>
    <scope>NUCLEOTIDE SEQUENCE</scope>
    <source>
        <strain evidence="3">LEGE 11467</strain>
    </source>
</reference>
<dbReference type="Gene3D" id="3.30.300.30">
    <property type="match status" value="1"/>
</dbReference>
<dbReference type="Proteomes" id="UP000621799">
    <property type="component" value="Unassembled WGS sequence"/>
</dbReference>
<dbReference type="GO" id="GO:0005737">
    <property type="term" value="C:cytoplasm"/>
    <property type="evidence" value="ECO:0007669"/>
    <property type="project" value="TreeGrafter"/>
</dbReference>
<gene>
    <name evidence="3" type="ORF">IQ235_01570</name>
</gene>